<name>A0ABT0YS66_9BURK</name>
<accession>A0ABT0YS66</accession>
<sequence>MWIRHPRSPASVFWPTSSLCGGEGGALRVLPGSHHPGFQEALRGLGAEGEKTADLPAHVIVSEPGDLILLDEHLFHASFGGQTRRQWRVDFLSAPESAQETALTRSYFAGIYPPDWDGGYDVDRYPSYGPDWRNSGRPAVAPLGALGVYELAAAQEAYSRARRSGTQRPG</sequence>
<organism evidence="1 2">
    <name type="scientific">Caldimonas mangrovi</name>
    <dbReference type="NCBI Taxonomy" id="2944811"/>
    <lineage>
        <taxon>Bacteria</taxon>
        <taxon>Pseudomonadati</taxon>
        <taxon>Pseudomonadota</taxon>
        <taxon>Betaproteobacteria</taxon>
        <taxon>Burkholderiales</taxon>
        <taxon>Sphaerotilaceae</taxon>
        <taxon>Caldimonas</taxon>
    </lineage>
</organism>
<dbReference type="RefSeq" id="WP_259372076.1">
    <property type="nucleotide sequence ID" value="NZ_JAMKFE010000013.1"/>
</dbReference>
<dbReference type="SUPFAM" id="SSF51197">
    <property type="entry name" value="Clavaminate synthase-like"/>
    <property type="match status" value="1"/>
</dbReference>
<evidence type="ECO:0000313" key="2">
    <source>
        <dbReference type="Proteomes" id="UP001165541"/>
    </source>
</evidence>
<protein>
    <submittedName>
        <fullName evidence="1">Phytanoyl-CoA dioxygenase family protein</fullName>
    </submittedName>
</protein>
<dbReference type="Gene3D" id="2.60.120.620">
    <property type="entry name" value="q2cbj1_9rhob like domain"/>
    <property type="match status" value="1"/>
</dbReference>
<dbReference type="Pfam" id="PF05721">
    <property type="entry name" value="PhyH"/>
    <property type="match status" value="1"/>
</dbReference>
<evidence type="ECO:0000313" key="1">
    <source>
        <dbReference type="EMBL" id="MCM5681582.1"/>
    </source>
</evidence>
<dbReference type="GO" id="GO:0051213">
    <property type="term" value="F:dioxygenase activity"/>
    <property type="evidence" value="ECO:0007669"/>
    <property type="project" value="UniProtKB-KW"/>
</dbReference>
<dbReference type="InterPro" id="IPR008775">
    <property type="entry name" value="Phytyl_CoA_dOase-like"/>
</dbReference>
<dbReference type="Proteomes" id="UP001165541">
    <property type="component" value="Unassembled WGS sequence"/>
</dbReference>
<gene>
    <name evidence="1" type="ORF">M8A51_18815</name>
</gene>
<proteinExistence type="predicted"/>
<keyword evidence="2" id="KW-1185">Reference proteome</keyword>
<reference evidence="1" key="1">
    <citation type="submission" date="2022-05" db="EMBL/GenBank/DDBJ databases">
        <title>Schlegelella sp. nov., isolated from mangrove soil.</title>
        <authorList>
            <person name="Liu Y."/>
            <person name="Ge X."/>
            <person name="Liu W."/>
        </authorList>
    </citation>
    <scope>NUCLEOTIDE SEQUENCE</scope>
    <source>
        <strain evidence="1">S2-27</strain>
    </source>
</reference>
<comment type="caution">
    <text evidence="1">The sequence shown here is derived from an EMBL/GenBank/DDBJ whole genome shotgun (WGS) entry which is preliminary data.</text>
</comment>
<dbReference type="EMBL" id="JAMKFE010000013">
    <property type="protein sequence ID" value="MCM5681582.1"/>
    <property type="molecule type" value="Genomic_DNA"/>
</dbReference>
<keyword evidence="1" id="KW-0560">Oxidoreductase</keyword>
<keyword evidence="1" id="KW-0223">Dioxygenase</keyword>